<sequence>MATSSQVLPSEENLSKLLDKLISVFGVESVLDGRPLPAHPLQRETFSSAVASLFRPIPGNDFHISPSFSCAPSWEASIRLEHESGGDVTLRLCHADQHPGDPQGTLWAIGRAVTLLRTSWPDATTGLSRRRQLGPELNHPESPWDRIFAWLASKQLNPLREGVFVSDLFLRQGRLCKPLRKRSRGLAVAELPEPEWKPLRTSPLPSSGPPDAQLWSFTGPDPWVISLPVLSAILLLMINPARGDHPIFDCPDRELSWCLDAMHGFCRLKGPEEVDRCLAWSLGTTPDCWMYLHFIFYSFSREALADTSDPRRGSGMQCERRKFSLPIGYNGEIETFGEERVWLGMRTGTSYGDSSAPEHPGTVAFAVNDSHHFVLDGTRGDWHERGLESPEGASGVALFQMVLMTGTDRWAADWTQCLDSIDELLEVRAEDLASNERLEALMTDPDGRLAKKYFLAASLIKIFAKHIDSLPRLLRDMVKTWQRTYPGMNADLLTRFDEATQMKLLDNWHTVIAHAECKRKQLTDRIEKRAAELLRLRDSLFLSKLSKLAMERP</sequence>
<organism evidence="1 2">
    <name type="scientific">Purpureocillium lavendulum</name>
    <dbReference type="NCBI Taxonomy" id="1247861"/>
    <lineage>
        <taxon>Eukaryota</taxon>
        <taxon>Fungi</taxon>
        <taxon>Dikarya</taxon>
        <taxon>Ascomycota</taxon>
        <taxon>Pezizomycotina</taxon>
        <taxon>Sordariomycetes</taxon>
        <taxon>Hypocreomycetidae</taxon>
        <taxon>Hypocreales</taxon>
        <taxon>Ophiocordycipitaceae</taxon>
        <taxon>Purpureocillium</taxon>
    </lineage>
</organism>
<evidence type="ECO:0000313" key="1">
    <source>
        <dbReference type="EMBL" id="KAJ6443558.1"/>
    </source>
</evidence>
<evidence type="ECO:0000313" key="2">
    <source>
        <dbReference type="Proteomes" id="UP001163105"/>
    </source>
</evidence>
<dbReference type="AlphaFoldDB" id="A0AB34FWU8"/>
<dbReference type="EMBL" id="JAQHRD010000003">
    <property type="protein sequence ID" value="KAJ6443558.1"/>
    <property type="molecule type" value="Genomic_DNA"/>
</dbReference>
<name>A0AB34FWU8_9HYPO</name>
<keyword evidence="2" id="KW-1185">Reference proteome</keyword>
<accession>A0AB34FWU8</accession>
<dbReference type="Proteomes" id="UP001163105">
    <property type="component" value="Unassembled WGS sequence"/>
</dbReference>
<reference evidence="1" key="1">
    <citation type="submission" date="2023-01" db="EMBL/GenBank/DDBJ databases">
        <title>The growth and conidiation of Purpureocillium lavendulum are regulated by nitrogen source and histone H3K14 acetylation.</title>
        <authorList>
            <person name="Tang P."/>
            <person name="Han J."/>
            <person name="Zhang C."/>
            <person name="Tang P."/>
            <person name="Qi F."/>
            <person name="Zhang K."/>
            <person name="Liang L."/>
        </authorList>
    </citation>
    <scope>NUCLEOTIDE SEQUENCE</scope>
    <source>
        <strain evidence="1">YMF1.00683</strain>
    </source>
</reference>
<protein>
    <submittedName>
        <fullName evidence="1">Uncharacterized protein</fullName>
    </submittedName>
</protein>
<gene>
    <name evidence="1" type="ORF">O9K51_04737</name>
</gene>
<proteinExistence type="predicted"/>
<comment type="caution">
    <text evidence="1">The sequence shown here is derived from an EMBL/GenBank/DDBJ whole genome shotgun (WGS) entry which is preliminary data.</text>
</comment>